<comment type="subunit">
    <text evidence="2">Homotrimer.</text>
</comment>
<feature type="domain" description="Porin" evidence="12">
    <location>
        <begin position="7"/>
        <end position="368"/>
    </location>
</feature>
<organism evidence="13 14">
    <name type="scientific">Burkholderia theae</name>
    <dbReference type="NCBI Taxonomy" id="3143496"/>
    <lineage>
        <taxon>Bacteria</taxon>
        <taxon>Pseudomonadati</taxon>
        <taxon>Pseudomonadota</taxon>
        <taxon>Betaproteobacteria</taxon>
        <taxon>Burkholderiales</taxon>
        <taxon>Burkholderiaceae</taxon>
        <taxon>Burkholderia</taxon>
    </lineage>
</organism>
<accession>A0ABU9WRY8</accession>
<feature type="chain" id="PRO_5045570241" evidence="11">
    <location>
        <begin position="21"/>
        <end position="402"/>
    </location>
</feature>
<evidence type="ECO:0000313" key="14">
    <source>
        <dbReference type="Proteomes" id="UP001466933"/>
    </source>
</evidence>
<protein>
    <submittedName>
        <fullName evidence="13">Porin</fullName>
    </submittedName>
</protein>
<dbReference type="Proteomes" id="UP001466933">
    <property type="component" value="Unassembled WGS sequence"/>
</dbReference>
<proteinExistence type="predicted"/>
<keyword evidence="7" id="KW-0406">Ion transport</keyword>
<keyword evidence="6 11" id="KW-0732">Signal</keyword>
<keyword evidence="14" id="KW-1185">Reference proteome</keyword>
<keyword evidence="4" id="KW-1134">Transmembrane beta strand</keyword>
<dbReference type="InterPro" id="IPR050298">
    <property type="entry name" value="Gram-neg_bact_OMP"/>
</dbReference>
<name>A0ABU9WRY8_9BURK</name>
<keyword evidence="3" id="KW-0813">Transport</keyword>
<evidence type="ECO:0000256" key="2">
    <source>
        <dbReference type="ARBA" id="ARBA00011233"/>
    </source>
</evidence>
<evidence type="ECO:0000313" key="13">
    <source>
        <dbReference type="EMBL" id="MEN2474802.1"/>
    </source>
</evidence>
<dbReference type="InterPro" id="IPR033900">
    <property type="entry name" value="Gram_neg_porin_domain"/>
</dbReference>
<dbReference type="EMBL" id="JBCPYA010000020">
    <property type="protein sequence ID" value="MEN2474802.1"/>
    <property type="molecule type" value="Genomic_DNA"/>
</dbReference>
<dbReference type="PANTHER" id="PTHR34501">
    <property type="entry name" value="PROTEIN YDDL-RELATED"/>
    <property type="match status" value="1"/>
</dbReference>
<evidence type="ECO:0000256" key="8">
    <source>
        <dbReference type="ARBA" id="ARBA00023114"/>
    </source>
</evidence>
<gene>
    <name evidence="13" type="ORF">VOI36_33340</name>
</gene>
<comment type="caution">
    <text evidence="13">The sequence shown here is derived from an EMBL/GenBank/DDBJ whole genome shotgun (WGS) entry which is preliminary data.</text>
</comment>
<dbReference type="InterPro" id="IPR023614">
    <property type="entry name" value="Porin_dom_sf"/>
</dbReference>
<evidence type="ECO:0000259" key="12">
    <source>
        <dbReference type="Pfam" id="PF13609"/>
    </source>
</evidence>
<keyword evidence="9" id="KW-0472">Membrane</keyword>
<sequence length="402" mass="41452">MKKRIVAATLLALGVQQVYAQSSVTLYGLIDDGVNYINNVQTAGKSAHGKASLVFLSSGVLQGDRWGLRAIEDLGGGLQAIGVLESGWDLNTGAMQQGGAQFGRQAFIGLGSSVGTVTLGRQYDLLLDFISPTTSALWGGSYVAHISDIDNLNNTYRVNNALKFKSQPVGGVTIGAMYSLGGVAGDVTRNQLFGGGASYAFGSLYVGIGYMNARDPNVSVYGGNPSGGGAKVNNIGATTLAGVQGNPAVSGYASAHSKGILAIGGTYTIGTGKIIANYSNVRFKGLGDVSAGPNPLGYGGSATLNTAEVGYYQYVTPTLLLGGGYVFTKANNAGGNLAKYHQGQIGADYFLSKRTDLYATLVFQKASGTDSTGQQAVASINGVTPSSSDCQMLVRLGIRHKF</sequence>
<evidence type="ECO:0000256" key="1">
    <source>
        <dbReference type="ARBA" id="ARBA00004571"/>
    </source>
</evidence>
<keyword evidence="5" id="KW-0812">Transmembrane</keyword>
<evidence type="ECO:0000256" key="4">
    <source>
        <dbReference type="ARBA" id="ARBA00022452"/>
    </source>
</evidence>
<dbReference type="Pfam" id="PF13609">
    <property type="entry name" value="Porin_4"/>
    <property type="match status" value="1"/>
</dbReference>
<feature type="signal peptide" evidence="11">
    <location>
        <begin position="1"/>
        <end position="20"/>
    </location>
</feature>
<dbReference type="RefSeq" id="WP_343494916.1">
    <property type="nucleotide sequence ID" value="NZ_JBCPYA010000020.1"/>
</dbReference>
<dbReference type="SUPFAM" id="SSF56935">
    <property type="entry name" value="Porins"/>
    <property type="match status" value="1"/>
</dbReference>
<keyword evidence="8" id="KW-0626">Porin</keyword>
<comment type="subcellular location">
    <subcellularLocation>
        <location evidence="1">Cell outer membrane</location>
        <topology evidence="1">Multi-pass membrane protein</topology>
    </subcellularLocation>
</comment>
<evidence type="ECO:0000256" key="11">
    <source>
        <dbReference type="SAM" id="SignalP"/>
    </source>
</evidence>
<evidence type="ECO:0000256" key="9">
    <source>
        <dbReference type="ARBA" id="ARBA00023136"/>
    </source>
</evidence>
<evidence type="ECO:0000256" key="7">
    <source>
        <dbReference type="ARBA" id="ARBA00023065"/>
    </source>
</evidence>
<reference evidence="13 14" key="1">
    <citation type="submission" date="2024-05" db="EMBL/GenBank/DDBJ databases">
        <title>Burkholderia sp. Nov. a novel bacteria isolated from rhizosphere soil of Camellia sinensis.</title>
        <authorList>
            <person name="Dong Y."/>
        </authorList>
    </citation>
    <scope>NUCLEOTIDE SEQUENCE [LARGE SCALE GENOMIC DNA]</scope>
    <source>
        <strain evidence="13 14">GS2Y</strain>
    </source>
</reference>
<evidence type="ECO:0000256" key="5">
    <source>
        <dbReference type="ARBA" id="ARBA00022692"/>
    </source>
</evidence>
<dbReference type="Gene3D" id="2.40.160.10">
    <property type="entry name" value="Porin"/>
    <property type="match status" value="1"/>
</dbReference>
<dbReference type="PANTHER" id="PTHR34501:SF9">
    <property type="entry name" value="MAJOR OUTER MEMBRANE PROTEIN P.IA"/>
    <property type="match status" value="1"/>
</dbReference>
<dbReference type="CDD" id="cd00342">
    <property type="entry name" value="gram_neg_porins"/>
    <property type="match status" value="1"/>
</dbReference>
<evidence type="ECO:0000256" key="10">
    <source>
        <dbReference type="ARBA" id="ARBA00023237"/>
    </source>
</evidence>
<evidence type="ECO:0000256" key="3">
    <source>
        <dbReference type="ARBA" id="ARBA00022448"/>
    </source>
</evidence>
<keyword evidence="10" id="KW-0998">Cell outer membrane</keyword>
<evidence type="ECO:0000256" key="6">
    <source>
        <dbReference type="ARBA" id="ARBA00022729"/>
    </source>
</evidence>